<evidence type="ECO:0000256" key="3">
    <source>
        <dbReference type="ARBA" id="ARBA00022692"/>
    </source>
</evidence>
<keyword evidence="3 6" id="KW-0812">Transmembrane</keyword>
<dbReference type="EMBL" id="MRZU01000003">
    <property type="protein sequence ID" value="OUJ19171.1"/>
    <property type="molecule type" value="Genomic_DNA"/>
</dbReference>
<feature type="transmembrane region" description="Helical" evidence="6">
    <location>
        <begin position="31"/>
        <end position="51"/>
    </location>
</feature>
<protein>
    <submittedName>
        <fullName evidence="8">Multisubunit Na+/H+ antiporter MnhB subunit</fullName>
    </submittedName>
</protein>
<evidence type="ECO:0000256" key="1">
    <source>
        <dbReference type="ARBA" id="ARBA00004651"/>
    </source>
</evidence>
<dbReference type="Proteomes" id="UP000195137">
    <property type="component" value="Unassembled WGS sequence"/>
</dbReference>
<evidence type="ECO:0000256" key="4">
    <source>
        <dbReference type="ARBA" id="ARBA00022989"/>
    </source>
</evidence>
<dbReference type="PANTHER" id="PTHR33932">
    <property type="entry name" value="NA(+)/H(+) ANTIPORTER SUBUNIT B"/>
    <property type="match status" value="1"/>
</dbReference>
<comment type="subcellular location">
    <subcellularLocation>
        <location evidence="1">Cell membrane</location>
        <topology evidence="1">Multi-pass membrane protein</topology>
    </subcellularLocation>
</comment>
<dbReference type="GO" id="GO:0005886">
    <property type="term" value="C:plasma membrane"/>
    <property type="evidence" value="ECO:0007669"/>
    <property type="project" value="UniProtKB-SubCell"/>
</dbReference>
<dbReference type="InterPro" id="IPR007182">
    <property type="entry name" value="MnhB"/>
</dbReference>
<dbReference type="PANTHER" id="PTHR33932:SF4">
    <property type="entry name" value="NA(+)_H(+) ANTIPORTER SUBUNIT B"/>
    <property type="match status" value="1"/>
</dbReference>
<organism evidence="8 9">
    <name type="scientific">Methanonatronarchaeum thermophilum</name>
    <dbReference type="NCBI Taxonomy" id="1927129"/>
    <lineage>
        <taxon>Archaea</taxon>
        <taxon>Methanobacteriati</taxon>
        <taxon>Methanobacteriota</taxon>
        <taxon>Methanonatronarchaeia</taxon>
        <taxon>Methanonatronarchaeales</taxon>
        <taxon>Methanonatronarchaeaceae</taxon>
        <taxon>Methanonatronarchaeum</taxon>
    </lineage>
</organism>
<keyword evidence="9" id="KW-1185">Reference proteome</keyword>
<feature type="domain" description="Na+/H+ antiporter MnhB subunit-related protein" evidence="7">
    <location>
        <begin position="2"/>
        <end position="123"/>
    </location>
</feature>
<dbReference type="InterPro" id="IPR050622">
    <property type="entry name" value="CPA3_antiporter_subunitB"/>
</dbReference>
<feature type="transmembrane region" description="Helical" evidence="6">
    <location>
        <begin position="63"/>
        <end position="83"/>
    </location>
</feature>
<reference evidence="8 9" key="1">
    <citation type="submission" date="2016-12" db="EMBL/GenBank/DDBJ databases">
        <title>Discovery of methanogenic haloarchaea.</title>
        <authorList>
            <person name="Sorokin D.Y."/>
            <person name="Makarova K.S."/>
            <person name="Abbas B."/>
            <person name="Ferrer M."/>
            <person name="Golyshin P.N."/>
        </authorList>
    </citation>
    <scope>NUCLEOTIDE SEQUENCE [LARGE SCALE GENOMIC DNA]</scope>
    <source>
        <strain evidence="8">AMET1</strain>
    </source>
</reference>
<keyword evidence="5 6" id="KW-0472">Membrane</keyword>
<dbReference type="AlphaFoldDB" id="A0A1Y3GCJ1"/>
<evidence type="ECO:0000256" key="2">
    <source>
        <dbReference type="ARBA" id="ARBA00022475"/>
    </source>
</evidence>
<feature type="transmembrane region" description="Helical" evidence="6">
    <location>
        <begin position="7"/>
        <end position="25"/>
    </location>
</feature>
<dbReference type="Pfam" id="PF04039">
    <property type="entry name" value="MnhB"/>
    <property type="match status" value="1"/>
</dbReference>
<sequence>MENVSRLLIPAIMLFGAYVIGHGHVSHGGGFQGGVIVSAAFVLYILVYGLDKGRDFANKTVRRLMESGGTLIFILVGLAAMLWGGNFLEYPAIPLPYPDTTTILTFIAVLEIAIGITVTAIVVSIFITMGGETRV</sequence>
<comment type="caution">
    <text evidence="8">The sequence shown here is derived from an EMBL/GenBank/DDBJ whole genome shotgun (WGS) entry which is preliminary data.</text>
</comment>
<name>A0A1Y3GCJ1_9EURY</name>
<evidence type="ECO:0000256" key="5">
    <source>
        <dbReference type="ARBA" id="ARBA00023136"/>
    </source>
</evidence>
<proteinExistence type="predicted"/>
<evidence type="ECO:0000313" key="9">
    <source>
        <dbReference type="Proteomes" id="UP000195137"/>
    </source>
</evidence>
<feature type="transmembrane region" description="Helical" evidence="6">
    <location>
        <begin position="103"/>
        <end position="127"/>
    </location>
</feature>
<evidence type="ECO:0000259" key="7">
    <source>
        <dbReference type="Pfam" id="PF04039"/>
    </source>
</evidence>
<accession>A0A1Y3GCJ1</accession>
<evidence type="ECO:0000313" key="8">
    <source>
        <dbReference type="EMBL" id="OUJ19171.1"/>
    </source>
</evidence>
<keyword evidence="2" id="KW-1003">Cell membrane</keyword>
<evidence type="ECO:0000256" key="6">
    <source>
        <dbReference type="SAM" id="Phobius"/>
    </source>
</evidence>
<keyword evidence="4 6" id="KW-1133">Transmembrane helix</keyword>
<gene>
    <name evidence="8" type="ORF">AMET1_0824</name>
</gene>